<dbReference type="AlphaFoldDB" id="A0A2K8L6X2"/>
<gene>
    <name evidence="2" type="ORF">Ga0123462_1145</name>
</gene>
<reference evidence="2 3" key="1">
    <citation type="submission" date="2016-12" db="EMBL/GenBank/DDBJ databases">
        <title>Isolation and genomic insights into novel planktonic Zetaproteobacteria from stratified waters of the Chesapeake Bay.</title>
        <authorList>
            <person name="McAllister S.M."/>
            <person name="Kato S."/>
            <person name="Chan C.S."/>
            <person name="Chiu B.K."/>
            <person name="Field E.K."/>
        </authorList>
    </citation>
    <scope>NUCLEOTIDE SEQUENCE [LARGE SCALE GENOMIC DNA]</scope>
    <source>
        <strain evidence="2 3">CP-8</strain>
    </source>
</reference>
<evidence type="ECO:0000256" key="1">
    <source>
        <dbReference type="SAM" id="Phobius"/>
    </source>
</evidence>
<organism evidence="2 3">
    <name type="scientific">Mariprofundus ferrinatatus</name>
    <dbReference type="NCBI Taxonomy" id="1921087"/>
    <lineage>
        <taxon>Bacteria</taxon>
        <taxon>Pseudomonadati</taxon>
        <taxon>Pseudomonadota</taxon>
        <taxon>Candidatius Mariprofundia</taxon>
        <taxon>Mariprofundales</taxon>
        <taxon>Mariprofundaceae</taxon>
        <taxon>Mariprofundus</taxon>
    </lineage>
</organism>
<dbReference type="KEGG" id="mfn:Ga0123462_1145"/>
<feature type="transmembrane region" description="Helical" evidence="1">
    <location>
        <begin position="276"/>
        <end position="295"/>
    </location>
</feature>
<feature type="transmembrane region" description="Helical" evidence="1">
    <location>
        <begin position="213"/>
        <end position="234"/>
    </location>
</feature>
<evidence type="ECO:0000313" key="2">
    <source>
        <dbReference type="EMBL" id="ATX82009.1"/>
    </source>
</evidence>
<sequence>MGASIAFGLLSSCITTISYLGLSMHRGRIHPFSPPFVLFFLVLVGCVLRLPYYLYEQPPYFLYGSLALFLGMLGFLIGYLIPQNYHIATRNIWKTMCFPRSKFFYFLTIIGGFTLFILFFQKTGVIGARFLLTEEGSRTSYAYLAWGGDILFVAFLLKVAQVRQFKCVGYLHWLMLTAALICSAMLGARLSILLYILAAFMVRRLVSGCKLPIVTLFVGALIVVGGLGVLRSLAQGVEDSKSVWGTALEHIMTKPYMLSMDKLSLIVGTIAERGEYWYGSTYISTLVMPIPRTLWNDKPSVESRMFVSQQVYKLNNLSGVPPGLLGELFLNFSWFGIILGMFIFGLASRLAWNTWRASLGDPLLAVFYTVFFLSLIILIGVDFLGATVFFLKLFIPTILLGRYYLRKKGGLILSPANQAGPVSFG</sequence>
<feature type="transmembrane region" description="Helical" evidence="1">
    <location>
        <begin position="60"/>
        <end position="82"/>
    </location>
</feature>
<dbReference type="Proteomes" id="UP000231637">
    <property type="component" value="Chromosome"/>
</dbReference>
<dbReference type="EMBL" id="CP018800">
    <property type="protein sequence ID" value="ATX82009.1"/>
    <property type="molecule type" value="Genomic_DNA"/>
</dbReference>
<name>A0A2K8L6X2_9PROT</name>
<feature type="transmembrane region" description="Helical" evidence="1">
    <location>
        <begin position="141"/>
        <end position="160"/>
    </location>
</feature>
<keyword evidence="1" id="KW-0812">Transmembrane</keyword>
<keyword evidence="1" id="KW-1133">Transmembrane helix</keyword>
<evidence type="ECO:0000313" key="3">
    <source>
        <dbReference type="Proteomes" id="UP000231637"/>
    </source>
</evidence>
<feature type="transmembrane region" description="Helical" evidence="1">
    <location>
        <begin position="6"/>
        <end position="24"/>
    </location>
</feature>
<keyword evidence="1" id="KW-0472">Membrane</keyword>
<feature type="transmembrane region" description="Helical" evidence="1">
    <location>
        <begin position="387"/>
        <end position="405"/>
    </location>
</feature>
<feature type="transmembrane region" description="Helical" evidence="1">
    <location>
        <begin position="332"/>
        <end position="351"/>
    </location>
</feature>
<keyword evidence="3" id="KW-1185">Reference proteome</keyword>
<feature type="transmembrane region" description="Helical" evidence="1">
    <location>
        <begin position="363"/>
        <end position="381"/>
    </location>
</feature>
<feature type="transmembrane region" description="Helical" evidence="1">
    <location>
        <begin position="103"/>
        <end position="121"/>
    </location>
</feature>
<proteinExistence type="predicted"/>
<protein>
    <recommendedName>
        <fullName evidence="4">Oligosaccharide repeat unit polymerase</fullName>
    </recommendedName>
</protein>
<evidence type="ECO:0008006" key="4">
    <source>
        <dbReference type="Google" id="ProtNLM"/>
    </source>
</evidence>
<accession>A0A2K8L6X2</accession>
<feature type="transmembrane region" description="Helical" evidence="1">
    <location>
        <begin position="36"/>
        <end position="54"/>
    </location>
</feature>
<feature type="transmembrane region" description="Helical" evidence="1">
    <location>
        <begin position="172"/>
        <end position="201"/>
    </location>
</feature>